<comment type="similarity">
    <text evidence="1">Belongs to the avfA family.</text>
</comment>
<organism evidence="3 4">
    <name type="scientific">Neodothiora populina</name>
    <dbReference type="NCBI Taxonomy" id="2781224"/>
    <lineage>
        <taxon>Eukaryota</taxon>
        <taxon>Fungi</taxon>
        <taxon>Dikarya</taxon>
        <taxon>Ascomycota</taxon>
        <taxon>Pezizomycotina</taxon>
        <taxon>Dothideomycetes</taxon>
        <taxon>Dothideomycetidae</taxon>
        <taxon>Dothideales</taxon>
        <taxon>Dothioraceae</taxon>
        <taxon>Neodothiora</taxon>
    </lineage>
</organism>
<dbReference type="PANTHER" id="PTHR15020">
    <property type="entry name" value="FLAVIN REDUCTASE-RELATED"/>
    <property type="match status" value="1"/>
</dbReference>
<reference evidence="3 4" key="1">
    <citation type="submission" date="2024-07" db="EMBL/GenBank/DDBJ databases">
        <title>Draft sequence of the Neodothiora populina.</title>
        <authorList>
            <person name="Drown D.D."/>
            <person name="Schuette U.S."/>
            <person name="Buechlein A.B."/>
            <person name="Rusch D.R."/>
            <person name="Winton L.W."/>
            <person name="Adams G.A."/>
        </authorList>
    </citation>
    <scope>NUCLEOTIDE SEQUENCE [LARGE SCALE GENOMIC DNA]</scope>
    <source>
        <strain evidence="3 4">CPC 39397</strain>
    </source>
</reference>
<evidence type="ECO:0000313" key="3">
    <source>
        <dbReference type="EMBL" id="KAL1296932.1"/>
    </source>
</evidence>
<dbReference type="InterPro" id="IPR016040">
    <property type="entry name" value="NAD(P)-bd_dom"/>
</dbReference>
<evidence type="ECO:0000313" key="4">
    <source>
        <dbReference type="Proteomes" id="UP001562354"/>
    </source>
</evidence>
<name>A0ABR3P352_9PEZI</name>
<gene>
    <name evidence="3" type="ORF">AAFC00_004539</name>
</gene>
<dbReference type="Gene3D" id="3.40.50.720">
    <property type="entry name" value="NAD(P)-binding Rossmann-like Domain"/>
    <property type="match status" value="1"/>
</dbReference>
<sequence length="271" mass="29399">MASTKVLLLGGHGKVALHLTPLLLARQWHVTSVIRNPDHKREILAAGKDQPGKLDVLVESLDEVKSDADAQRVIDKVNPEIVIWSAGAGGKGGAERTYAIDRDAAKHYITSAVSTPSVKKFLMVSYLSSRKNAAPWWTEADKENAHKVNYEILPDYYKAKVAADEHLLAVAHKRASGGDKQFQAINLRPGNLADDAPTGKVWLGKTSSKGKIPRGDVAAVAAALIERNDTRGWYDLLEGETPIAQAIDELVKSGHDDVEGEDLDRIYAGKA</sequence>
<accession>A0ABR3P352</accession>
<dbReference type="PANTHER" id="PTHR15020:SF50">
    <property type="entry name" value="UPF0659 PROTEIN YMR090W"/>
    <property type="match status" value="1"/>
</dbReference>
<evidence type="ECO:0000259" key="2">
    <source>
        <dbReference type="Pfam" id="PF13460"/>
    </source>
</evidence>
<comment type="caution">
    <text evidence="3">The sequence shown here is derived from an EMBL/GenBank/DDBJ whole genome shotgun (WGS) entry which is preliminary data.</text>
</comment>
<keyword evidence="4" id="KW-1185">Reference proteome</keyword>
<dbReference type="InterPro" id="IPR036291">
    <property type="entry name" value="NAD(P)-bd_dom_sf"/>
</dbReference>
<protein>
    <recommendedName>
        <fullName evidence="2">NAD(P)-binding domain-containing protein</fullName>
    </recommendedName>
</protein>
<dbReference type="Proteomes" id="UP001562354">
    <property type="component" value="Unassembled WGS sequence"/>
</dbReference>
<dbReference type="RefSeq" id="XP_069196614.1">
    <property type="nucleotide sequence ID" value="XM_069344196.1"/>
</dbReference>
<evidence type="ECO:0000256" key="1">
    <source>
        <dbReference type="ARBA" id="ARBA00038376"/>
    </source>
</evidence>
<dbReference type="EMBL" id="JBFMKM010000016">
    <property type="protein sequence ID" value="KAL1296932.1"/>
    <property type="molecule type" value="Genomic_DNA"/>
</dbReference>
<dbReference type="Pfam" id="PF13460">
    <property type="entry name" value="NAD_binding_10"/>
    <property type="match status" value="1"/>
</dbReference>
<dbReference type="SUPFAM" id="SSF51735">
    <property type="entry name" value="NAD(P)-binding Rossmann-fold domains"/>
    <property type="match status" value="1"/>
</dbReference>
<feature type="domain" description="NAD(P)-binding" evidence="2">
    <location>
        <begin position="10"/>
        <end position="226"/>
    </location>
</feature>
<dbReference type="GeneID" id="95978239"/>
<proteinExistence type="inferred from homology"/>